<comment type="caution">
    <text evidence="1">The sequence shown here is derived from an EMBL/GenBank/DDBJ whole genome shotgun (WGS) entry which is preliminary data.</text>
</comment>
<organism evidence="1 2">
    <name type="scientific">Streptosporangium jomthongense</name>
    <dbReference type="NCBI Taxonomy" id="1193683"/>
    <lineage>
        <taxon>Bacteria</taxon>
        <taxon>Bacillati</taxon>
        <taxon>Actinomycetota</taxon>
        <taxon>Actinomycetes</taxon>
        <taxon>Streptosporangiales</taxon>
        <taxon>Streptosporangiaceae</taxon>
        <taxon>Streptosporangium</taxon>
    </lineage>
</organism>
<reference evidence="2" key="1">
    <citation type="journal article" date="2019" name="Int. J. Syst. Evol. Microbiol.">
        <title>The Global Catalogue of Microorganisms (GCM) 10K type strain sequencing project: providing services to taxonomists for standard genome sequencing and annotation.</title>
        <authorList>
            <consortium name="The Broad Institute Genomics Platform"/>
            <consortium name="The Broad Institute Genome Sequencing Center for Infectious Disease"/>
            <person name="Wu L."/>
            <person name="Ma J."/>
        </authorList>
    </citation>
    <scope>NUCLEOTIDE SEQUENCE [LARGE SCALE GENOMIC DNA]</scope>
    <source>
        <strain evidence="2">TBRC 7912</strain>
    </source>
</reference>
<evidence type="ECO:0000313" key="2">
    <source>
        <dbReference type="Proteomes" id="UP001595698"/>
    </source>
</evidence>
<accession>A0ABV8FDM0</accession>
<protein>
    <submittedName>
        <fullName evidence="1">Uncharacterized protein</fullName>
    </submittedName>
</protein>
<sequence length="87" mass="10085">MSDTYDFPERLIQAQRAFWAATDAVEQLCRELPPSLQMTDEQRTQLAEVRSAQMAALETLYQDEWWGGTGQRHDRQVALRKAAREES</sequence>
<name>A0ABV8FDM0_9ACTN</name>
<evidence type="ECO:0000313" key="1">
    <source>
        <dbReference type="EMBL" id="MFC3986777.1"/>
    </source>
</evidence>
<dbReference type="RefSeq" id="WP_386197127.1">
    <property type="nucleotide sequence ID" value="NZ_JBHSBC010000067.1"/>
</dbReference>
<proteinExistence type="predicted"/>
<keyword evidence="2" id="KW-1185">Reference proteome</keyword>
<dbReference type="EMBL" id="JBHSBC010000067">
    <property type="protein sequence ID" value="MFC3986777.1"/>
    <property type="molecule type" value="Genomic_DNA"/>
</dbReference>
<dbReference type="Proteomes" id="UP001595698">
    <property type="component" value="Unassembled WGS sequence"/>
</dbReference>
<gene>
    <name evidence="1" type="ORF">ACFOYY_42075</name>
</gene>